<evidence type="ECO:0000256" key="4">
    <source>
        <dbReference type="ARBA" id="ARBA00022705"/>
    </source>
</evidence>
<evidence type="ECO:0000256" key="10">
    <source>
        <dbReference type="ARBA" id="ARBA00049244"/>
    </source>
</evidence>
<keyword evidence="7" id="KW-0862">Zinc</keyword>
<evidence type="ECO:0000256" key="3">
    <source>
        <dbReference type="ARBA" id="ARBA00022695"/>
    </source>
</evidence>
<dbReference type="PANTHER" id="PTHR11669">
    <property type="entry name" value="REPLICATION FACTOR C / DNA POLYMERASE III GAMMA-TAU SUBUNIT"/>
    <property type="match status" value="1"/>
</dbReference>
<comment type="similarity">
    <text evidence="1 11">Belongs to the DnaX/STICHEL family.</text>
</comment>
<feature type="domain" description="AAA+ ATPase" evidence="12">
    <location>
        <begin position="36"/>
        <end position="181"/>
    </location>
</feature>
<dbReference type="SUPFAM" id="SSF48019">
    <property type="entry name" value="post-AAA+ oligomerization domain-like"/>
    <property type="match status" value="1"/>
</dbReference>
<evidence type="ECO:0000256" key="8">
    <source>
        <dbReference type="ARBA" id="ARBA00022840"/>
    </source>
</evidence>
<dbReference type="FunFam" id="3.40.50.300:FF:000014">
    <property type="entry name" value="DNA polymerase III subunit gamma/tau"/>
    <property type="match status" value="1"/>
</dbReference>
<dbReference type="GO" id="GO:0006261">
    <property type="term" value="P:DNA-templated DNA replication"/>
    <property type="evidence" value="ECO:0007669"/>
    <property type="project" value="TreeGrafter"/>
</dbReference>
<dbReference type="Gene3D" id="1.20.272.10">
    <property type="match status" value="1"/>
</dbReference>
<dbReference type="InterPro" id="IPR022754">
    <property type="entry name" value="DNA_pol_III_gamma-3"/>
</dbReference>
<dbReference type="NCBIfam" id="NF004046">
    <property type="entry name" value="PRK05563.1"/>
    <property type="match status" value="1"/>
</dbReference>
<keyword evidence="5" id="KW-0479">Metal-binding</keyword>
<evidence type="ECO:0000256" key="11">
    <source>
        <dbReference type="RuleBase" id="RU364063"/>
    </source>
</evidence>
<evidence type="ECO:0000256" key="2">
    <source>
        <dbReference type="ARBA" id="ARBA00022679"/>
    </source>
</evidence>
<comment type="catalytic activity">
    <reaction evidence="10 11">
        <text>DNA(n) + a 2'-deoxyribonucleoside 5'-triphosphate = DNA(n+1) + diphosphate</text>
        <dbReference type="Rhea" id="RHEA:22508"/>
        <dbReference type="Rhea" id="RHEA-COMP:17339"/>
        <dbReference type="Rhea" id="RHEA-COMP:17340"/>
        <dbReference type="ChEBI" id="CHEBI:33019"/>
        <dbReference type="ChEBI" id="CHEBI:61560"/>
        <dbReference type="ChEBI" id="CHEBI:173112"/>
        <dbReference type="EC" id="2.7.7.7"/>
    </reaction>
</comment>
<dbReference type="InterPro" id="IPR050238">
    <property type="entry name" value="DNA_Rep/Repair_Clamp_Loader"/>
</dbReference>
<evidence type="ECO:0000256" key="7">
    <source>
        <dbReference type="ARBA" id="ARBA00022833"/>
    </source>
</evidence>
<dbReference type="InterPro" id="IPR027417">
    <property type="entry name" value="P-loop_NTPase"/>
</dbReference>
<dbReference type="CDD" id="cd00009">
    <property type="entry name" value="AAA"/>
    <property type="match status" value="1"/>
</dbReference>
<dbReference type="EMBL" id="PEXU01000008">
    <property type="protein sequence ID" value="PIS42987.1"/>
    <property type="molecule type" value="Genomic_DNA"/>
</dbReference>
<dbReference type="InterPro" id="IPR008921">
    <property type="entry name" value="DNA_pol3_clamp-load_cplx_C"/>
</dbReference>
<sequence>MPSTLYRKYRPQFFKEIVDQNHIKITLINELESGRIAHAYLFSGPRGIGKTTTARLLAKALNCQKRASGQAESCNQCPSCVEINKGHSLDLIEIDAASHTGVDNVRENIINNSRVAPVSSKYKVFIIDEVHMLSISAFNALLKTLEEPPENVVFILATTELHKVPQTIISRCQRFDFQKVGVGDIVERLSRIAQAEKIKVDPKVLEAVALSSEGSVRDAESMLGQIFSLGEKEITFDLAELVIPHSDAKLVIELLEYLFMSDTAGALGLINRLVEEGLNIKHFMRSVIELLRKAILLKVSPLLDEFSTIELDSEQVKKLNKIVEKTSANQLLKWINIFLSKEPLLKTSSEIIQLPLEIAVLEIIESSETNVVTPSSFAKPAPPPKASYLKKPEIKTKAIPKSPAATKENPAPKTPPVIKLSDIKKKWNQFLNELRKYNHSLALTLRVSEIVSLEENVLTLGFGYRFYLDRVWEKKNKIITEEALEKIFGAVLKIKCVVQEELRTKLAPKIKELKSDQTDNSLKEALDAFGGKVVE</sequence>
<dbReference type="GO" id="GO:0003677">
    <property type="term" value="F:DNA binding"/>
    <property type="evidence" value="ECO:0007669"/>
    <property type="project" value="InterPro"/>
</dbReference>
<dbReference type="GO" id="GO:0046872">
    <property type="term" value="F:metal ion binding"/>
    <property type="evidence" value="ECO:0007669"/>
    <property type="project" value="UniProtKB-KW"/>
</dbReference>
<accession>A0A2H0YWX0</accession>
<name>A0A2H0YWX0_9BACT</name>
<evidence type="ECO:0000313" key="14">
    <source>
        <dbReference type="Proteomes" id="UP000231542"/>
    </source>
</evidence>
<evidence type="ECO:0000259" key="12">
    <source>
        <dbReference type="SMART" id="SM00382"/>
    </source>
</evidence>
<dbReference type="GO" id="GO:0009360">
    <property type="term" value="C:DNA polymerase III complex"/>
    <property type="evidence" value="ECO:0007669"/>
    <property type="project" value="InterPro"/>
</dbReference>
<dbReference type="EC" id="2.7.7.7" evidence="11"/>
<dbReference type="Proteomes" id="UP000231542">
    <property type="component" value="Unassembled WGS sequence"/>
</dbReference>
<dbReference type="Gene3D" id="1.10.8.60">
    <property type="match status" value="1"/>
</dbReference>
<keyword evidence="4 11" id="KW-0235">DNA replication</keyword>
<evidence type="ECO:0000313" key="13">
    <source>
        <dbReference type="EMBL" id="PIS42987.1"/>
    </source>
</evidence>
<comment type="subunit">
    <text evidence="11">DNA polymerase III contains a core (composed of alpha, epsilon and theta chains) that associates with a tau subunit. This core dimerizes to form the POLIII' complex. PolIII' associates with the gamma complex (composed of gamma, delta, delta', psi and chi chains) and with the beta chain to form the complete DNA polymerase III complex.</text>
</comment>
<keyword evidence="8 11" id="KW-0067">ATP-binding</keyword>
<keyword evidence="6 11" id="KW-0547">Nucleotide-binding</keyword>
<dbReference type="GO" id="GO:0003887">
    <property type="term" value="F:DNA-directed DNA polymerase activity"/>
    <property type="evidence" value="ECO:0007669"/>
    <property type="project" value="UniProtKB-KW"/>
</dbReference>
<dbReference type="PANTHER" id="PTHR11669:SF0">
    <property type="entry name" value="PROTEIN STICHEL-LIKE 2"/>
    <property type="match status" value="1"/>
</dbReference>
<evidence type="ECO:0000256" key="6">
    <source>
        <dbReference type="ARBA" id="ARBA00022741"/>
    </source>
</evidence>
<evidence type="ECO:0000256" key="9">
    <source>
        <dbReference type="ARBA" id="ARBA00022932"/>
    </source>
</evidence>
<dbReference type="AlphaFoldDB" id="A0A2H0YWX0"/>
<dbReference type="InterPro" id="IPR003593">
    <property type="entry name" value="AAA+_ATPase"/>
</dbReference>
<dbReference type="CDD" id="cd18137">
    <property type="entry name" value="HLD_clamp_pol_III_gamma_tau"/>
    <property type="match status" value="1"/>
</dbReference>
<dbReference type="SMART" id="SM00382">
    <property type="entry name" value="AAA"/>
    <property type="match status" value="1"/>
</dbReference>
<dbReference type="InterPro" id="IPR045085">
    <property type="entry name" value="HLD_clamp_pol_III_gamma_tau"/>
</dbReference>
<dbReference type="NCBIfam" id="TIGR02397">
    <property type="entry name" value="dnaX_nterm"/>
    <property type="match status" value="1"/>
</dbReference>
<gene>
    <name evidence="11" type="primary">dnaX</name>
    <name evidence="13" type="ORF">COT24_00650</name>
</gene>
<dbReference type="GO" id="GO:0005524">
    <property type="term" value="F:ATP binding"/>
    <property type="evidence" value="ECO:0007669"/>
    <property type="project" value="UniProtKB-KW"/>
</dbReference>
<evidence type="ECO:0000256" key="5">
    <source>
        <dbReference type="ARBA" id="ARBA00022723"/>
    </source>
</evidence>
<comment type="caution">
    <text evidence="13">The sequence shown here is derived from an EMBL/GenBank/DDBJ whole genome shotgun (WGS) entry which is preliminary data.</text>
</comment>
<keyword evidence="3 11" id="KW-0548">Nucleotidyltransferase</keyword>
<evidence type="ECO:0000256" key="1">
    <source>
        <dbReference type="ARBA" id="ARBA00006360"/>
    </source>
</evidence>
<dbReference type="Pfam" id="PF12169">
    <property type="entry name" value="DNA_pol3_gamma3"/>
    <property type="match status" value="1"/>
</dbReference>
<comment type="function">
    <text evidence="11">DNA polymerase III is a complex, multichain enzyme responsible for most of the replicative synthesis in bacteria. This DNA polymerase also exhibits 3' to 5' exonuclease activity.</text>
</comment>
<keyword evidence="2 11" id="KW-0808">Transferase</keyword>
<reference evidence="13 14" key="1">
    <citation type="submission" date="2017-09" db="EMBL/GenBank/DDBJ databases">
        <title>Depth-based differentiation of microbial function through sediment-hosted aquifers and enrichment of novel symbionts in the deep terrestrial subsurface.</title>
        <authorList>
            <person name="Probst A.J."/>
            <person name="Ladd B."/>
            <person name="Jarett J.K."/>
            <person name="Geller-Mcgrath D.E."/>
            <person name="Sieber C.M."/>
            <person name="Emerson J.B."/>
            <person name="Anantharaman K."/>
            <person name="Thomas B.C."/>
            <person name="Malmstrom R."/>
            <person name="Stieglmeier M."/>
            <person name="Klingl A."/>
            <person name="Woyke T."/>
            <person name="Ryan C.M."/>
            <person name="Banfield J.F."/>
        </authorList>
    </citation>
    <scope>NUCLEOTIDE SEQUENCE [LARGE SCALE GENOMIC DNA]</scope>
    <source>
        <strain evidence="13">CG08_land_8_20_14_0_20_40_16</strain>
    </source>
</reference>
<keyword evidence="9 11" id="KW-0239">DNA-directed DNA polymerase</keyword>
<dbReference type="SUPFAM" id="SSF52540">
    <property type="entry name" value="P-loop containing nucleoside triphosphate hydrolases"/>
    <property type="match status" value="1"/>
</dbReference>
<dbReference type="Pfam" id="PF13177">
    <property type="entry name" value="DNA_pol3_delta2"/>
    <property type="match status" value="1"/>
</dbReference>
<organism evidence="13 14">
    <name type="scientific">Candidatus Kerfeldbacteria bacterium CG08_land_8_20_14_0_20_40_16</name>
    <dbReference type="NCBI Taxonomy" id="2014244"/>
    <lineage>
        <taxon>Bacteria</taxon>
        <taxon>Candidatus Kerfeldiibacteriota</taxon>
    </lineage>
</organism>
<protein>
    <recommendedName>
        <fullName evidence="11">DNA polymerase III subunit gamma/tau</fullName>
        <ecNumber evidence="11">2.7.7.7</ecNumber>
    </recommendedName>
</protein>
<dbReference type="Gene3D" id="3.40.50.300">
    <property type="entry name" value="P-loop containing nucleotide triphosphate hydrolases"/>
    <property type="match status" value="1"/>
</dbReference>
<dbReference type="InterPro" id="IPR012763">
    <property type="entry name" value="DNA_pol_III_sug/sutau_N"/>
</dbReference>
<dbReference type="Pfam" id="PF22608">
    <property type="entry name" value="DNAX_ATPase_lid"/>
    <property type="match status" value="1"/>
</dbReference>
<proteinExistence type="inferred from homology"/>